<dbReference type="EMBL" id="QBKA01000002">
    <property type="protein sequence ID" value="RDC61375.1"/>
    <property type="molecule type" value="Genomic_DNA"/>
</dbReference>
<comment type="caution">
    <text evidence="1">The sequence shown here is derived from an EMBL/GenBank/DDBJ whole genome shotgun (WGS) entry which is preliminary data.</text>
</comment>
<sequence length="89" mass="9903">MFALIARWQSISISDVMQYPANLDAPGTALIIYRHHGKHGLVLLARKIVAAEHDGYVREVALIMDVMNELVELCRAPFVTTSENSPNLV</sequence>
<evidence type="ECO:0000313" key="1">
    <source>
        <dbReference type="EMBL" id="RDC61375.1"/>
    </source>
</evidence>
<accession>A0A369QCT0</accession>
<proteinExistence type="predicted"/>
<reference evidence="1 2" key="1">
    <citation type="submission" date="2018-04" db="EMBL/GenBank/DDBJ databases">
        <title>Altererythrobacter sp. HME9302 genome sequencing and assembly.</title>
        <authorList>
            <person name="Kang H."/>
            <person name="Kim H."/>
            <person name="Joh K."/>
        </authorList>
    </citation>
    <scope>NUCLEOTIDE SEQUENCE [LARGE SCALE GENOMIC DNA]</scope>
    <source>
        <strain evidence="1 2">HME9302</strain>
    </source>
</reference>
<name>A0A369QCT0_9SPHN</name>
<dbReference type="Proteomes" id="UP000253727">
    <property type="component" value="Unassembled WGS sequence"/>
</dbReference>
<gene>
    <name evidence="1" type="ORF">HME9302_02597</name>
</gene>
<protein>
    <submittedName>
        <fullName evidence="1">Uncharacterized protein</fullName>
    </submittedName>
</protein>
<evidence type="ECO:0000313" key="2">
    <source>
        <dbReference type="Proteomes" id="UP000253727"/>
    </source>
</evidence>
<dbReference type="AlphaFoldDB" id="A0A369QCT0"/>
<keyword evidence="2" id="KW-1185">Reference proteome</keyword>
<organism evidence="1 2">
    <name type="scientific">Alteripontixanthobacter maritimus</name>
    <dbReference type="NCBI Taxonomy" id="2161824"/>
    <lineage>
        <taxon>Bacteria</taxon>
        <taxon>Pseudomonadati</taxon>
        <taxon>Pseudomonadota</taxon>
        <taxon>Alphaproteobacteria</taxon>
        <taxon>Sphingomonadales</taxon>
        <taxon>Erythrobacteraceae</taxon>
        <taxon>Alteripontixanthobacter</taxon>
    </lineage>
</organism>